<accession>A0ACC4E3T1</accession>
<protein>
    <submittedName>
        <fullName evidence="1">Uncharacterized protein</fullName>
    </submittedName>
</protein>
<dbReference type="Proteomes" id="UP001638806">
    <property type="component" value="Unassembled WGS sequence"/>
</dbReference>
<comment type="caution">
    <text evidence="1">The sequence shown here is derived from an EMBL/GenBank/DDBJ whole genome shotgun (WGS) entry which is preliminary data.</text>
</comment>
<keyword evidence="2" id="KW-1185">Reference proteome</keyword>
<proteinExistence type="predicted"/>
<evidence type="ECO:0000313" key="1">
    <source>
        <dbReference type="EMBL" id="KAL3962183.1"/>
    </source>
</evidence>
<name>A0ACC4E3T1_PURLI</name>
<organism evidence="1 2">
    <name type="scientific">Purpureocillium lilacinum</name>
    <name type="common">Paecilomyces lilacinus</name>
    <dbReference type="NCBI Taxonomy" id="33203"/>
    <lineage>
        <taxon>Eukaryota</taxon>
        <taxon>Fungi</taxon>
        <taxon>Dikarya</taxon>
        <taxon>Ascomycota</taxon>
        <taxon>Pezizomycotina</taxon>
        <taxon>Sordariomycetes</taxon>
        <taxon>Hypocreomycetidae</taxon>
        <taxon>Hypocreales</taxon>
        <taxon>Ophiocordycipitaceae</taxon>
        <taxon>Purpureocillium</taxon>
    </lineage>
</organism>
<gene>
    <name evidence="1" type="ORF">ACCO45_003706</name>
</gene>
<evidence type="ECO:0000313" key="2">
    <source>
        <dbReference type="Proteomes" id="UP001638806"/>
    </source>
</evidence>
<dbReference type="EMBL" id="JBGNUJ010000003">
    <property type="protein sequence ID" value="KAL3962183.1"/>
    <property type="molecule type" value="Genomic_DNA"/>
</dbReference>
<reference evidence="1" key="1">
    <citation type="submission" date="2024-12" db="EMBL/GenBank/DDBJ databases">
        <title>Comparative genomics and development of molecular markers within Purpureocillium lilacinum and among Purpureocillium species.</title>
        <authorList>
            <person name="Yeh Z.-Y."/>
            <person name="Ni N.-T."/>
            <person name="Lo P.-H."/>
            <person name="Mushyakhwo K."/>
            <person name="Lin C.-F."/>
            <person name="Nai Y.-S."/>
        </authorList>
    </citation>
    <scope>NUCLEOTIDE SEQUENCE</scope>
    <source>
        <tissue evidence="1">Conidia</tissue>
    </source>
</reference>
<sequence length="379" mass="41355">MPTDESDFIAVRKWPQRPRLPVVQKDGSEHTAWQRSSPPSHPGQQRHEDAIETRALIGAPRKADAATPQRARLVSERELMVSGGHVRVPKRCHWHVRRGPESVAATLARLAAPYRTLSLCDCALTRVLSHIVLLYLEALNDSSALITGSVLQETHYALHVHVHLCGDVSTLSRQPTRPSRVRARIPHRLRCIALLLDSGDTQTRQRCGMRGPGAWRSTEARHGDGVSAPACHGSWIHPWMHLSDSGDGAGRSLEPGPDPPPGGPFGVAQSIVGQPGEQSNEGQGPGHGWAMGDVAVLHPPGPRPCLLGCHCLVCLSVRAGRKRWKIVHVPEWQLRICRLLRHADVAVEFVCLGVGWPGTELKPIIVDEPNSSSARAVVE</sequence>